<feature type="modified residue" description="4-aspartylphosphate" evidence="1">
    <location>
        <position position="61"/>
    </location>
</feature>
<dbReference type="SUPFAM" id="SSF52172">
    <property type="entry name" value="CheY-like"/>
    <property type="match status" value="1"/>
</dbReference>
<evidence type="ECO:0000313" key="3">
    <source>
        <dbReference type="EMBL" id="SMF37557.1"/>
    </source>
</evidence>
<dbReference type="STRING" id="28094.SAMN06295900_10699"/>
<sequence length="135" mass="14345">MGAPLFRSANALLSIVDDDPFVCAATRSLAKAIGLDARVFMSAACFLDSDAPPLTRCLICDAGMPGLDGIELLARLESRGLYIPTLFIAASGSAPVALPARAARPLCLLEKPVDAWALEQWIRRALKYARSGASR</sequence>
<feature type="domain" description="Response regulatory" evidence="2">
    <location>
        <begin position="12"/>
        <end position="126"/>
    </location>
</feature>
<accession>A0A1X7EPK8</accession>
<dbReference type="GO" id="GO:0000160">
    <property type="term" value="P:phosphorelay signal transduction system"/>
    <property type="evidence" value="ECO:0007669"/>
    <property type="project" value="InterPro"/>
</dbReference>
<evidence type="ECO:0000313" key="4">
    <source>
        <dbReference type="Proteomes" id="UP000192911"/>
    </source>
</evidence>
<protein>
    <submittedName>
        <fullName evidence="3">Response regulator receiver protein</fullName>
    </submittedName>
</protein>
<reference evidence="4" key="1">
    <citation type="submission" date="2017-04" db="EMBL/GenBank/DDBJ databases">
        <authorList>
            <person name="Varghese N."/>
            <person name="Submissions S."/>
        </authorList>
    </citation>
    <scope>NUCLEOTIDE SEQUENCE [LARGE SCALE GENOMIC DNA]</scope>
    <source>
        <strain evidence="4">Ballard 720</strain>
    </source>
</reference>
<evidence type="ECO:0000259" key="2">
    <source>
        <dbReference type="PROSITE" id="PS50110"/>
    </source>
</evidence>
<dbReference type="Pfam" id="PF00072">
    <property type="entry name" value="Response_reg"/>
    <property type="match status" value="1"/>
</dbReference>
<name>A0A1X7EPK8_TRICW</name>
<dbReference type="InterPro" id="IPR011006">
    <property type="entry name" value="CheY-like_superfamily"/>
</dbReference>
<organism evidence="3 4">
    <name type="scientific">Trinickia caryophylli</name>
    <name type="common">Paraburkholderia caryophylli</name>
    <dbReference type="NCBI Taxonomy" id="28094"/>
    <lineage>
        <taxon>Bacteria</taxon>
        <taxon>Pseudomonadati</taxon>
        <taxon>Pseudomonadota</taxon>
        <taxon>Betaproteobacteria</taxon>
        <taxon>Burkholderiales</taxon>
        <taxon>Burkholderiaceae</taxon>
        <taxon>Trinickia</taxon>
    </lineage>
</organism>
<gene>
    <name evidence="3" type="ORF">SAMN06295900_10699</name>
</gene>
<dbReference type="OrthoDB" id="8964771at2"/>
<proteinExistence type="predicted"/>
<evidence type="ECO:0000256" key="1">
    <source>
        <dbReference type="PROSITE-ProRule" id="PRU00169"/>
    </source>
</evidence>
<keyword evidence="1" id="KW-0597">Phosphoprotein</keyword>
<dbReference type="EMBL" id="FXAH01000006">
    <property type="protein sequence ID" value="SMF37557.1"/>
    <property type="molecule type" value="Genomic_DNA"/>
</dbReference>
<keyword evidence="4" id="KW-1185">Reference proteome</keyword>
<dbReference type="Gene3D" id="3.40.50.2300">
    <property type="match status" value="1"/>
</dbReference>
<dbReference type="AlphaFoldDB" id="A0A1X7EPK8"/>
<dbReference type="PROSITE" id="PS50110">
    <property type="entry name" value="RESPONSE_REGULATORY"/>
    <property type="match status" value="1"/>
</dbReference>
<dbReference type="InterPro" id="IPR001789">
    <property type="entry name" value="Sig_transdc_resp-reg_receiver"/>
</dbReference>
<dbReference type="Proteomes" id="UP000192911">
    <property type="component" value="Unassembled WGS sequence"/>
</dbReference>